<accession>A0AAW6CIZ7</accession>
<evidence type="ECO:0000313" key="1">
    <source>
        <dbReference type="EMBL" id="MDB7935568.1"/>
    </source>
</evidence>
<dbReference type="RefSeq" id="WP_138308443.1">
    <property type="nucleotide sequence ID" value="NZ_BAABXT010000001.1"/>
</dbReference>
<name>A0AAW6CIZ7_FLAPL</name>
<gene>
    <name evidence="1" type="ORF">PNE06_21000</name>
</gene>
<organism evidence="1 2">
    <name type="scientific">Flavonifractor plautii</name>
    <name type="common">Fusobacterium plautii</name>
    <dbReference type="NCBI Taxonomy" id="292800"/>
    <lineage>
        <taxon>Bacteria</taxon>
        <taxon>Bacillati</taxon>
        <taxon>Bacillota</taxon>
        <taxon>Clostridia</taxon>
        <taxon>Eubacteriales</taxon>
        <taxon>Oscillospiraceae</taxon>
        <taxon>Flavonifractor</taxon>
    </lineage>
</organism>
<dbReference type="EMBL" id="JAQLWV010000047">
    <property type="protein sequence ID" value="MDB7935568.1"/>
    <property type="molecule type" value="Genomic_DNA"/>
</dbReference>
<dbReference type="Proteomes" id="UP001211173">
    <property type="component" value="Unassembled WGS sequence"/>
</dbReference>
<protein>
    <submittedName>
        <fullName evidence="1">Uncharacterized protein</fullName>
    </submittedName>
</protein>
<proteinExistence type="predicted"/>
<reference evidence="1" key="1">
    <citation type="submission" date="2023-01" db="EMBL/GenBank/DDBJ databases">
        <title>Human gut microbiome strain richness.</title>
        <authorList>
            <person name="Chen-Liaw A."/>
        </authorList>
    </citation>
    <scope>NUCLEOTIDE SEQUENCE</scope>
    <source>
        <strain evidence="1">1001287st1_F4_1001285I_161205</strain>
    </source>
</reference>
<evidence type="ECO:0000313" key="2">
    <source>
        <dbReference type="Proteomes" id="UP001211173"/>
    </source>
</evidence>
<dbReference type="AlphaFoldDB" id="A0AAW6CIZ7"/>
<comment type="caution">
    <text evidence="1">The sequence shown here is derived from an EMBL/GenBank/DDBJ whole genome shotgun (WGS) entry which is preliminary data.</text>
</comment>
<sequence length="140" mass="15855">MAAYTEHYHLHQWEPEDNFLRTDFNEDFQKIDSALAAIPVVITGSYMGTGAAEVIHYHLGQRPKLLILSTKNNFSGNTHDCFLVAVEGIMINFNSAGGQSARYNAWLTFDDNGFSIDHSQNDIVLGYNREGYEQVYWALC</sequence>